<proteinExistence type="predicted"/>
<feature type="compositionally biased region" description="Polar residues" evidence="1">
    <location>
        <begin position="112"/>
        <end position="121"/>
    </location>
</feature>
<dbReference type="InterPro" id="IPR012340">
    <property type="entry name" value="NA-bd_OB-fold"/>
</dbReference>
<comment type="caution">
    <text evidence="2">The sequence shown here is derived from an EMBL/GenBank/DDBJ whole genome shotgun (WGS) entry which is preliminary data.</text>
</comment>
<gene>
    <name evidence="2" type="ORF">F2Q69_00043606</name>
</gene>
<accession>A0A8S9NRY4</accession>
<protein>
    <submittedName>
        <fullName evidence="2">Uncharacterized protein</fullName>
    </submittedName>
</protein>
<feature type="region of interest" description="Disordered" evidence="1">
    <location>
        <begin position="83"/>
        <end position="121"/>
    </location>
</feature>
<reference evidence="2" key="1">
    <citation type="submission" date="2019-12" db="EMBL/GenBank/DDBJ databases">
        <title>Genome sequencing and annotation of Brassica cretica.</title>
        <authorList>
            <person name="Studholme D.J."/>
            <person name="Sarris P."/>
        </authorList>
    </citation>
    <scope>NUCLEOTIDE SEQUENCE</scope>
    <source>
        <strain evidence="2">PFS-109/04</strain>
        <tissue evidence="2">Leaf</tissue>
    </source>
</reference>
<dbReference type="Proteomes" id="UP000712600">
    <property type="component" value="Unassembled WGS sequence"/>
</dbReference>
<organism evidence="2 3">
    <name type="scientific">Brassica cretica</name>
    <name type="common">Mustard</name>
    <dbReference type="NCBI Taxonomy" id="69181"/>
    <lineage>
        <taxon>Eukaryota</taxon>
        <taxon>Viridiplantae</taxon>
        <taxon>Streptophyta</taxon>
        <taxon>Embryophyta</taxon>
        <taxon>Tracheophyta</taxon>
        <taxon>Spermatophyta</taxon>
        <taxon>Magnoliopsida</taxon>
        <taxon>eudicotyledons</taxon>
        <taxon>Gunneridae</taxon>
        <taxon>Pentapetalae</taxon>
        <taxon>rosids</taxon>
        <taxon>malvids</taxon>
        <taxon>Brassicales</taxon>
        <taxon>Brassicaceae</taxon>
        <taxon>Brassiceae</taxon>
        <taxon>Brassica</taxon>
    </lineage>
</organism>
<sequence length="144" mass="15973">MVVKDDTSTCKLIMLDSVAKLLVGCEAEELWDGSYDEIEDPTDLPQPIQDLAVCSGDKILQIEANSEPITHLIDGSSIMSGGEVYASGKNSQNSSEGTSTTFSKRKKKDQLDQNSTSKKFVSSLSRWRRLKMIKNEIEGVRRWG</sequence>
<dbReference type="Gene3D" id="2.40.50.140">
    <property type="entry name" value="Nucleic acid-binding proteins"/>
    <property type="match status" value="1"/>
</dbReference>
<dbReference type="EMBL" id="QGKX02001621">
    <property type="protein sequence ID" value="KAF3504238.1"/>
    <property type="molecule type" value="Genomic_DNA"/>
</dbReference>
<evidence type="ECO:0000256" key="1">
    <source>
        <dbReference type="SAM" id="MobiDB-lite"/>
    </source>
</evidence>
<name>A0A8S9NRY4_BRACR</name>
<dbReference type="AlphaFoldDB" id="A0A8S9NRY4"/>
<feature type="compositionally biased region" description="Polar residues" evidence="1">
    <location>
        <begin position="88"/>
        <end position="102"/>
    </location>
</feature>
<evidence type="ECO:0000313" key="2">
    <source>
        <dbReference type="EMBL" id="KAF3504238.1"/>
    </source>
</evidence>
<evidence type="ECO:0000313" key="3">
    <source>
        <dbReference type="Proteomes" id="UP000712600"/>
    </source>
</evidence>